<feature type="non-terminal residue" evidence="1">
    <location>
        <position position="1"/>
    </location>
</feature>
<dbReference type="Proteomes" id="UP001221898">
    <property type="component" value="Unassembled WGS sequence"/>
</dbReference>
<evidence type="ECO:0000313" key="1">
    <source>
        <dbReference type="EMBL" id="KAJ8390922.1"/>
    </source>
</evidence>
<comment type="caution">
    <text evidence="1">The sequence shown here is derived from an EMBL/GenBank/DDBJ whole genome shotgun (WGS) entry which is preliminary data.</text>
</comment>
<sequence length="117" mass="13651">HWAAPRCLVGSRVNQYSSLWTLLSSVYYEFCALAAPQHRHRRREVVQVPRTQCCLNPRAPLFICSKKREERPREKLCVCVSVRRAIESESYLLIHQARTGETARASVRRTQLGWEIK</sequence>
<proteinExistence type="predicted"/>
<accession>A0AAD7RVA8</accession>
<reference evidence="1" key="1">
    <citation type="journal article" date="2023" name="Science">
        <title>Genome structures resolve the early diversification of teleost fishes.</title>
        <authorList>
            <person name="Parey E."/>
            <person name="Louis A."/>
            <person name="Montfort J."/>
            <person name="Bouchez O."/>
            <person name="Roques C."/>
            <person name="Iampietro C."/>
            <person name="Lluch J."/>
            <person name="Castinel A."/>
            <person name="Donnadieu C."/>
            <person name="Desvignes T."/>
            <person name="Floi Bucao C."/>
            <person name="Jouanno E."/>
            <person name="Wen M."/>
            <person name="Mejri S."/>
            <person name="Dirks R."/>
            <person name="Jansen H."/>
            <person name="Henkel C."/>
            <person name="Chen W.J."/>
            <person name="Zahm M."/>
            <person name="Cabau C."/>
            <person name="Klopp C."/>
            <person name="Thompson A.W."/>
            <person name="Robinson-Rechavi M."/>
            <person name="Braasch I."/>
            <person name="Lecointre G."/>
            <person name="Bobe J."/>
            <person name="Postlethwait J.H."/>
            <person name="Berthelot C."/>
            <person name="Roest Crollius H."/>
            <person name="Guiguen Y."/>
        </authorList>
    </citation>
    <scope>NUCLEOTIDE SEQUENCE</scope>
    <source>
        <strain evidence="1">NC1722</strain>
    </source>
</reference>
<evidence type="ECO:0000313" key="2">
    <source>
        <dbReference type="Proteomes" id="UP001221898"/>
    </source>
</evidence>
<gene>
    <name evidence="1" type="ORF">AAFF_G00098420</name>
</gene>
<name>A0AAD7RVA8_9TELE</name>
<dbReference type="AlphaFoldDB" id="A0AAD7RVA8"/>
<protein>
    <submittedName>
        <fullName evidence="1">Uncharacterized protein</fullName>
    </submittedName>
</protein>
<dbReference type="EMBL" id="JAINUG010000164">
    <property type="protein sequence ID" value="KAJ8390922.1"/>
    <property type="molecule type" value="Genomic_DNA"/>
</dbReference>
<organism evidence="1 2">
    <name type="scientific">Aldrovandia affinis</name>
    <dbReference type="NCBI Taxonomy" id="143900"/>
    <lineage>
        <taxon>Eukaryota</taxon>
        <taxon>Metazoa</taxon>
        <taxon>Chordata</taxon>
        <taxon>Craniata</taxon>
        <taxon>Vertebrata</taxon>
        <taxon>Euteleostomi</taxon>
        <taxon>Actinopterygii</taxon>
        <taxon>Neopterygii</taxon>
        <taxon>Teleostei</taxon>
        <taxon>Notacanthiformes</taxon>
        <taxon>Halosauridae</taxon>
        <taxon>Aldrovandia</taxon>
    </lineage>
</organism>
<keyword evidence="2" id="KW-1185">Reference proteome</keyword>